<evidence type="ECO:0000313" key="2">
    <source>
        <dbReference type="Proteomes" id="UP001162992"/>
    </source>
</evidence>
<reference evidence="2" key="1">
    <citation type="journal article" date="2024" name="Proc. Natl. Acad. Sci. U.S.A.">
        <title>Extraordinary preservation of gene collinearity over three hundred million years revealed in homosporous lycophytes.</title>
        <authorList>
            <person name="Li C."/>
            <person name="Wickell D."/>
            <person name="Kuo L.Y."/>
            <person name="Chen X."/>
            <person name="Nie B."/>
            <person name="Liao X."/>
            <person name="Peng D."/>
            <person name="Ji J."/>
            <person name="Jenkins J."/>
            <person name="Williams M."/>
            <person name="Shu S."/>
            <person name="Plott C."/>
            <person name="Barry K."/>
            <person name="Rajasekar S."/>
            <person name="Grimwood J."/>
            <person name="Han X."/>
            <person name="Sun S."/>
            <person name="Hou Z."/>
            <person name="He W."/>
            <person name="Dai G."/>
            <person name="Sun C."/>
            <person name="Schmutz J."/>
            <person name="Leebens-Mack J.H."/>
            <person name="Li F.W."/>
            <person name="Wang L."/>
        </authorList>
    </citation>
    <scope>NUCLEOTIDE SEQUENCE [LARGE SCALE GENOMIC DNA]</scope>
    <source>
        <strain evidence="2">cv. PW_Plant_1</strain>
    </source>
</reference>
<dbReference type="EMBL" id="CM055101">
    <property type="protein sequence ID" value="KAJ7541230.1"/>
    <property type="molecule type" value="Genomic_DNA"/>
</dbReference>
<keyword evidence="2" id="KW-1185">Reference proteome</keyword>
<proteinExistence type="predicted"/>
<comment type="caution">
    <text evidence="1">The sequence shown here is derived from an EMBL/GenBank/DDBJ whole genome shotgun (WGS) entry which is preliminary data.</text>
</comment>
<accession>A0ACC2CGV2</accession>
<gene>
    <name evidence="1" type="ORF">O6H91_10G050700</name>
</gene>
<evidence type="ECO:0000313" key="1">
    <source>
        <dbReference type="EMBL" id="KAJ7541230.1"/>
    </source>
</evidence>
<dbReference type="Proteomes" id="UP001162992">
    <property type="component" value="Chromosome 10"/>
</dbReference>
<name>A0ACC2CGV2_DIPCM</name>
<sequence>MPNPFEVSILSLHFQLSSRVQLPIHVTSTGHLCTIAWACTSQRRLLSCAENIIQENALTRFVPFGRLRKFVSAQVASRGLSCHNFALNHLDIYSVRALRSLNKPLCFNQKVFIHGKHKFVGAGGCSWFHIVASLAKQDKVQCSTCVPDFAHDTGVVKLELSREQSDFGSSDMPAADPLVKVKVMGLGARAATIINFCMESRLLPFAEFWLNKSGSSTLQFSQLQHTTSSCDIDYDGTCASEICGIASSESQQALGCKDMTIIVVGAGGTNGLEVASELLKAAHSEGGLAVAIVTQPFEFEGRKRVLQVQEMIHSLHRCTDLLFVIESNALLKKGNVTLEEASKIANKAILFAIKAIYEVLSVENILYFNGTASGSETINNHDIFTILRYAGMAQVGYGSAPDAKAAVTQAILNSPFLNGLVSGVKAFVLCTLSCAEVISTKDQQLALGYLRHLLGSKAELFSTWIEDTTLLKGCTLATIIVLRLESKSCSKVDVASAESCSQAMWNGSFHKGPTVTADCIVTSCKEVSAMDEIALRYQVSKANISCSGNVQDESSHMGYDLEDKQSMFDIEQRGSVNLLSNIGKSHYRKLELGKVQEDNELGNSPGDSAHQSDAMIRNIDSVTGVTSSNDPSVPSITNDNEVAVDNCINHKHRALGKRKLLSEMTSIRTGVSRDGNIKEKRVESSYLHSRATLTGATENSIMNEKVTTVRSDKDLESANVLSQNVDESPKIASSSGMGDLGFISWDNGPGSALAEAWAKARAVVKEESSILGGCNGASMPIGVRPREELKNEAYTCLSEEVSKLAPQPFPIDPAAIPRSSVVEIGLGAVADIYRAASALVLGRDVEDNPKESSVSKRAASMLEQERGHGILTPVSETNYKNGFYKGRCESGVPDGKGRITYADGSFYDGHWKEGKRLGFGSFYYANGDMYQGSWKDDHMHGQGWLYFHTGDRFHATYRRGKANGEGRLYSAGGDVFFGQFRDNWRHGESLHIESTGVRWYEVWDYGALLSRKLIEDFQIPG</sequence>
<protein>
    <submittedName>
        <fullName evidence="1">Uncharacterized protein</fullName>
    </submittedName>
</protein>
<organism evidence="1 2">
    <name type="scientific">Diphasiastrum complanatum</name>
    <name type="common">Issler's clubmoss</name>
    <name type="synonym">Lycopodium complanatum</name>
    <dbReference type="NCBI Taxonomy" id="34168"/>
    <lineage>
        <taxon>Eukaryota</taxon>
        <taxon>Viridiplantae</taxon>
        <taxon>Streptophyta</taxon>
        <taxon>Embryophyta</taxon>
        <taxon>Tracheophyta</taxon>
        <taxon>Lycopodiopsida</taxon>
        <taxon>Lycopodiales</taxon>
        <taxon>Lycopodiaceae</taxon>
        <taxon>Lycopodioideae</taxon>
        <taxon>Diphasiastrum</taxon>
    </lineage>
</organism>